<accession>A0A4R5DV63</accession>
<keyword evidence="1" id="KW-1134">Transmembrane beta strand</keyword>
<keyword evidence="1" id="KW-0812">Transmembrane</keyword>
<gene>
    <name evidence="3" type="ORF">E0F88_02410</name>
</gene>
<keyword evidence="3" id="KW-0675">Receptor</keyword>
<name>A0A4R5DV63_9BACT</name>
<dbReference type="EMBL" id="SMFL01000001">
    <property type="protein sequence ID" value="TDE18412.1"/>
    <property type="molecule type" value="Genomic_DNA"/>
</dbReference>
<comment type="similarity">
    <text evidence="1">Belongs to the TonB-dependent receptor family.</text>
</comment>
<feature type="domain" description="TonB-dependent receptor plug" evidence="2">
    <location>
        <begin position="119"/>
        <end position="223"/>
    </location>
</feature>
<comment type="subcellular location">
    <subcellularLocation>
        <location evidence="1">Cell outer membrane</location>
        <topology evidence="1">Multi-pass membrane protein</topology>
    </subcellularLocation>
</comment>
<dbReference type="Proteomes" id="UP000294850">
    <property type="component" value="Unassembled WGS sequence"/>
</dbReference>
<keyword evidence="1" id="KW-0472">Membrane</keyword>
<keyword evidence="1" id="KW-0813">Transport</keyword>
<dbReference type="SUPFAM" id="SSF49464">
    <property type="entry name" value="Carboxypeptidase regulatory domain-like"/>
    <property type="match status" value="1"/>
</dbReference>
<dbReference type="InterPro" id="IPR023997">
    <property type="entry name" value="TonB-dep_OMP_SusC/RagA_CS"/>
</dbReference>
<dbReference type="Gene3D" id="2.170.130.10">
    <property type="entry name" value="TonB-dependent receptor, plug domain"/>
    <property type="match status" value="1"/>
</dbReference>
<comment type="caution">
    <text evidence="3">The sequence shown here is derived from an EMBL/GenBank/DDBJ whole genome shotgun (WGS) entry which is preliminary data.</text>
</comment>
<evidence type="ECO:0000259" key="2">
    <source>
        <dbReference type="Pfam" id="PF07715"/>
    </source>
</evidence>
<dbReference type="SUPFAM" id="SSF56935">
    <property type="entry name" value="Porins"/>
    <property type="match status" value="1"/>
</dbReference>
<keyword evidence="4" id="KW-1185">Reference proteome</keyword>
<dbReference type="Gene3D" id="2.60.40.1120">
    <property type="entry name" value="Carboxypeptidase-like, regulatory domain"/>
    <property type="match status" value="1"/>
</dbReference>
<dbReference type="RefSeq" id="WP_131956292.1">
    <property type="nucleotide sequence ID" value="NZ_SMFL01000001.1"/>
</dbReference>
<keyword evidence="1" id="KW-0998">Cell outer membrane</keyword>
<dbReference type="FunFam" id="2.170.130.10:FF:000003">
    <property type="entry name" value="SusC/RagA family TonB-linked outer membrane protein"/>
    <property type="match status" value="1"/>
</dbReference>
<evidence type="ECO:0000313" key="3">
    <source>
        <dbReference type="EMBL" id="TDE18412.1"/>
    </source>
</evidence>
<dbReference type="Pfam" id="PF07715">
    <property type="entry name" value="Plug"/>
    <property type="match status" value="1"/>
</dbReference>
<dbReference type="InterPro" id="IPR037066">
    <property type="entry name" value="Plug_dom_sf"/>
</dbReference>
<dbReference type="InterPro" id="IPR012910">
    <property type="entry name" value="Plug_dom"/>
</dbReference>
<reference evidence="3 4" key="1">
    <citation type="submission" date="2019-03" db="EMBL/GenBank/DDBJ databases">
        <title>Dyadobacter AR-3-6 sp. nov., isolated from arctic soil.</title>
        <authorList>
            <person name="Chaudhary D.K."/>
        </authorList>
    </citation>
    <scope>NUCLEOTIDE SEQUENCE [LARGE SCALE GENOMIC DNA]</scope>
    <source>
        <strain evidence="3 4">AR-3-6</strain>
    </source>
</reference>
<proteinExistence type="inferred from homology"/>
<dbReference type="InterPro" id="IPR023996">
    <property type="entry name" value="TonB-dep_OMP_SusC/RagA"/>
</dbReference>
<dbReference type="NCBIfam" id="TIGR04056">
    <property type="entry name" value="OMP_RagA_SusC"/>
    <property type="match status" value="1"/>
</dbReference>
<protein>
    <submittedName>
        <fullName evidence="3">TonB-dependent receptor</fullName>
    </submittedName>
</protein>
<dbReference type="InterPro" id="IPR008969">
    <property type="entry name" value="CarboxyPept-like_regulatory"/>
</dbReference>
<organism evidence="3 4">
    <name type="scientific">Dyadobacter psychrotolerans</name>
    <dbReference type="NCBI Taxonomy" id="2541721"/>
    <lineage>
        <taxon>Bacteria</taxon>
        <taxon>Pseudomonadati</taxon>
        <taxon>Bacteroidota</taxon>
        <taxon>Cytophagia</taxon>
        <taxon>Cytophagales</taxon>
        <taxon>Spirosomataceae</taxon>
        <taxon>Dyadobacter</taxon>
    </lineage>
</organism>
<dbReference type="Pfam" id="PF13715">
    <property type="entry name" value="CarbopepD_reg_2"/>
    <property type="match status" value="1"/>
</dbReference>
<dbReference type="NCBIfam" id="TIGR04057">
    <property type="entry name" value="SusC_RagA_signa"/>
    <property type="match status" value="1"/>
</dbReference>
<dbReference type="AlphaFoldDB" id="A0A4R5DV63"/>
<dbReference type="OrthoDB" id="9768177at2"/>
<evidence type="ECO:0000256" key="1">
    <source>
        <dbReference type="PROSITE-ProRule" id="PRU01360"/>
    </source>
</evidence>
<sequence>MQKKILCLFLLVFVIQGITGEIFAQSITITGKVVDDRGEGIPGATITVKGTQQGTLTSVDGNYSIAAESNATLVFSFVGYLKEEVLIANRTKIDVTIKVDSKALEEVVVVGYGTQKKISSVGAQTTVRPEELKLPVRNLTSSLVGRLSGVVGVQRSGEPGNDNAEIFIRGIATLDKGLSQPLVLVDGVERQMNDIDPEDIGSFTVLKDASATAVYGVRGANGVIIITTKKGVAGKPKIRVRYTEGVTTFTKVPDLADGITYMNMANEASVTRGGNPNYTQDRINRTMSGEDPYLYPNVDWYETIFKKYASNRNANVNISGGTEVATYYLSAGYYSESGLLKTDDAAKYNSRLNLDRYNFTSNLTLNASKTTKIELGIQGNMTNRNLPGETVSTIFGYVMAIPSVFHPVKFEDRLAGSTSTVIINPYNSLTQRGYRTLWTNKLYSNLRLTQKLDAVIPGLYITGMFSFDALNSHTNNRTKEPDRWLATGRDADGNLQFIRTYVGTQYLGYSTTSSGNRQFYNEASLNYSHSFGKHDVGALVLYNQRDFIETGGDLISSLPQRSRGVAARANYAYENRYMAEVNFGYNGSENFAAGSRYGFFPSIGLGWVPSEEKFFYPAKNIIQFLKFRFTHGLVGNSTIGGRRFAYIGTVTTTADNIYSFGQGQTSIGFKGTDIGEYPVDVTWETATKTNLGLELYTLNNKLNFQADFFREYREGIFLRRTAIPGFIGINQEPYGNVGVVLNKGVDASMSYNAKIGQVSLQFQGNFTYAKNKIIRNDEPAKAYPWMARVGQKTTQVFGYEALGLFKDSTEIVEAPKQVGDVRPGDVRFKDLNGDGIINQFDVKPVGYGPYPEIVYGFGLTGSYKGFTLGAFFQGAGNVDVVMNDEGFVPFQAGSERGNLFDVVEDRWTPQNPNPNAFYPRLSFGLVNDNYATSTWFMRSTGYLRIKTLQAGFEIPDKWIKKTGISSSRLFFIGTNLLTFSKFNLWDVELGSGRGTNYPNVKTFSVGIDINF</sequence>
<dbReference type="GO" id="GO:0009279">
    <property type="term" value="C:cell outer membrane"/>
    <property type="evidence" value="ECO:0007669"/>
    <property type="project" value="UniProtKB-SubCell"/>
</dbReference>
<dbReference type="InterPro" id="IPR039426">
    <property type="entry name" value="TonB-dep_rcpt-like"/>
</dbReference>
<dbReference type="PROSITE" id="PS52016">
    <property type="entry name" value="TONB_DEPENDENT_REC_3"/>
    <property type="match status" value="1"/>
</dbReference>
<evidence type="ECO:0000313" key="4">
    <source>
        <dbReference type="Proteomes" id="UP000294850"/>
    </source>
</evidence>